<dbReference type="GO" id="GO:0008299">
    <property type="term" value="P:isoprenoid biosynthetic process"/>
    <property type="evidence" value="ECO:0007669"/>
    <property type="project" value="UniProtKB-KW"/>
</dbReference>
<gene>
    <name evidence="4" type="ORF">EF807_08360</name>
</gene>
<dbReference type="GO" id="GO:0016747">
    <property type="term" value="F:acyltransferase activity, transferring groups other than amino-acyl groups"/>
    <property type="evidence" value="ECO:0007669"/>
    <property type="project" value="InterPro"/>
</dbReference>
<dbReference type="InterPro" id="IPR020616">
    <property type="entry name" value="Thiolase_N"/>
</dbReference>
<dbReference type="InterPro" id="IPR016039">
    <property type="entry name" value="Thiolase-like"/>
</dbReference>
<sequence length="440" mass="47686">MYTRHWPMGSLGRVPKRMWFSSWEVNEMRNVAIIGCGQTKHASRRRDVNVAEMVADAAWNAMEDAQVTPDEIDSIVDGNMQGFGGIAQAEQWMGEWIGAPGKPVLRIATGGTTGGSVAQAAYYQVASGLSDIALAVAWEKHSDSKEAGATTGLLHVALGNFFHMFNYGMDLKNLVATAAVGAAAGVAVYQARHYMHRSGCRIEHLDMVAAKDRSNAAKNKYAHLQWPNCTPDDIAKTKMIVEPFRYGHICPASDGASAVVFASEDIAKKKTDRPAWIKGLASYSDEENQMMSENSGGTGIIDASEQMACRLSAMKAYEMAGIKDPQKEIDVAEIYQPFPSQELIFAERLGLFDETTAWKATEEGETEIDGRMPLDPSGGTNATNAIGSSAMQRVLEAALQVMGKAEEHQVPKDVHNAVAHGWGGVTNYIVVTVLGDSPRR</sequence>
<comment type="caution">
    <text evidence="4">The sequence shown here is derived from an EMBL/GenBank/DDBJ whole genome shotgun (WGS) entry which is preliminary data.</text>
</comment>
<keyword evidence="1" id="KW-0414">Isoprene biosynthesis</keyword>
<feature type="domain" description="Thiolase N-terminal" evidence="2">
    <location>
        <begin position="31"/>
        <end position="223"/>
    </location>
</feature>
<accession>A0A520KV15</accession>
<dbReference type="PANTHER" id="PTHR42870">
    <property type="entry name" value="ACETYL-COA C-ACETYLTRANSFERASE"/>
    <property type="match status" value="1"/>
</dbReference>
<dbReference type="Pfam" id="PF00108">
    <property type="entry name" value="Thiolase_N"/>
    <property type="match status" value="1"/>
</dbReference>
<dbReference type="InterPro" id="IPR002155">
    <property type="entry name" value="Thiolase"/>
</dbReference>
<dbReference type="Proteomes" id="UP000320766">
    <property type="component" value="Unassembled WGS sequence"/>
</dbReference>
<dbReference type="PANTHER" id="PTHR42870:SF1">
    <property type="entry name" value="NON-SPECIFIC LIPID-TRANSFER PROTEIN-LIKE 2"/>
    <property type="match status" value="1"/>
</dbReference>
<organism evidence="4 5">
    <name type="scientific">Candidatus Methanolliviera hydrocarbonicum</name>
    <dbReference type="NCBI Taxonomy" id="2491085"/>
    <lineage>
        <taxon>Archaea</taxon>
        <taxon>Methanobacteriati</taxon>
        <taxon>Methanobacteriota</taxon>
        <taxon>Candidatus Methanoliparia</taxon>
        <taxon>Candidatus Methanoliparales</taxon>
        <taxon>Candidatus Methanollivieraceae</taxon>
        <taxon>Candidatus Methanolliviera</taxon>
    </lineage>
</organism>
<evidence type="ECO:0000259" key="2">
    <source>
        <dbReference type="Pfam" id="PF00108"/>
    </source>
</evidence>
<feature type="domain" description="Thiolase C-terminal" evidence="3">
    <location>
        <begin position="306"/>
        <end position="435"/>
    </location>
</feature>
<dbReference type="EMBL" id="RXIL01000158">
    <property type="protein sequence ID" value="RZN66567.1"/>
    <property type="molecule type" value="Genomic_DNA"/>
</dbReference>
<dbReference type="AlphaFoldDB" id="A0A520KV15"/>
<proteinExistence type="predicted"/>
<evidence type="ECO:0000259" key="3">
    <source>
        <dbReference type="Pfam" id="PF22691"/>
    </source>
</evidence>
<dbReference type="CDD" id="cd00829">
    <property type="entry name" value="SCP-x_thiolase"/>
    <property type="match status" value="1"/>
</dbReference>
<dbReference type="InterPro" id="IPR055140">
    <property type="entry name" value="Thiolase_C_2"/>
</dbReference>
<dbReference type="Pfam" id="PF22691">
    <property type="entry name" value="Thiolase_C_1"/>
    <property type="match status" value="1"/>
</dbReference>
<protein>
    <submittedName>
        <fullName evidence="4">Uncharacterized protein</fullName>
    </submittedName>
</protein>
<evidence type="ECO:0000313" key="4">
    <source>
        <dbReference type="EMBL" id="RZN66567.1"/>
    </source>
</evidence>
<dbReference type="PIRSF" id="PIRSF000429">
    <property type="entry name" value="Ac-CoA_Ac_transf"/>
    <property type="match status" value="1"/>
</dbReference>
<dbReference type="SUPFAM" id="SSF53901">
    <property type="entry name" value="Thiolase-like"/>
    <property type="match status" value="2"/>
</dbReference>
<evidence type="ECO:0000256" key="1">
    <source>
        <dbReference type="ARBA" id="ARBA00023229"/>
    </source>
</evidence>
<name>A0A520KV15_9EURY</name>
<evidence type="ECO:0000313" key="5">
    <source>
        <dbReference type="Proteomes" id="UP000320766"/>
    </source>
</evidence>
<dbReference type="Gene3D" id="3.40.47.10">
    <property type="match status" value="1"/>
</dbReference>
<reference evidence="4 5" key="1">
    <citation type="journal article" date="2019" name="Nat. Microbiol.">
        <title>Wide diversity of methane and short-chain alkane metabolisms in uncultured archaea.</title>
        <authorList>
            <person name="Borrel G."/>
            <person name="Adam P.S."/>
            <person name="McKay L.J."/>
            <person name="Chen L.X."/>
            <person name="Sierra-Garcia I.N."/>
            <person name="Sieber C.M."/>
            <person name="Letourneur Q."/>
            <person name="Ghozlane A."/>
            <person name="Andersen G.L."/>
            <person name="Li W.J."/>
            <person name="Hallam S.J."/>
            <person name="Muyzer G."/>
            <person name="de Oliveira V.M."/>
            <person name="Inskeep W.P."/>
            <person name="Banfield J.F."/>
            <person name="Gribaldo S."/>
        </authorList>
    </citation>
    <scope>NUCLEOTIDE SEQUENCE [LARGE SCALE GENOMIC DNA]</scope>
    <source>
        <strain evidence="4">NM1b</strain>
    </source>
</reference>